<reference evidence="1 2" key="1">
    <citation type="submission" date="2018-01" db="EMBL/GenBank/DDBJ databases">
        <authorList>
            <person name="Clerissi C."/>
        </authorList>
    </citation>
    <scope>NUCLEOTIDE SEQUENCE [LARGE SCALE GENOMIC DNA]</scope>
    <source>
        <strain evidence="1">Cupriavidus taiwanensis SWF 66322</strain>
    </source>
</reference>
<protein>
    <submittedName>
        <fullName evidence="1">Uncharacterized protein</fullName>
    </submittedName>
</protein>
<proteinExistence type="predicted"/>
<sequence>MSRLGTRCGTYTDNSRGARQMYTLPRTCPGKSGLSRSRYLRCKSLTQKGKGDLSTARSPVYLLLLCLHT</sequence>
<dbReference type="AlphaFoldDB" id="A0A375CZ43"/>
<dbReference type="EMBL" id="LT984813">
    <property type="protein sequence ID" value="SPD66148.1"/>
    <property type="molecule type" value="Genomic_DNA"/>
</dbReference>
<evidence type="ECO:0000313" key="1">
    <source>
        <dbReference type="EMBL" id="SPD66148.1"/>
    </source>
</evidence>
<dbReference type="Proteomes" id="UP000254259">
    <property type="component" value="Chromosome CBM2636"/>
</dbReference>
<organism evidence="1 2">
    <name type="scientific">Cupriavidus taiwanensis</name>
    <dbReference type="NCBI Taxonomy" id="164546"/>
    <lineage>
        <taxon>Bacteria</taxon>
        <taxon>Pseudomonadati</taxon>
        <taxon>Pseudomonadota</taxon>
        <taxon>Betaproteobacteria</taxon>
        <taxon>Burkholderiales</taxon>
        <taxon>Burkholderiaceae</taxon>
        <taxon>Cupriavidus</taxon>
    </lineage>
</organism>
<gene>
    <name evidence="1" type="ORF">CBM2636_20682</name>
</gene>
<accession>A0A375CZ43</accession>
<name>A0A375CZ43_9BURK</name>
<evidence type="ECO:0000313" key="2">
    <source>
        <dbReference type="Proteomes" id="UP000254259"/>
    </source>
</evidence>